<proteinExistence type="inferred from homology"/>
<dbReference type="SUPFAM" id="SSF81606">
    <property type="entry name" value="PP2C-like"/>
    <property type="match status" value="1"/>
</dbReference>
<keyword evidence="4 5" id="KW-0904">Protein phosphatase</keyword>
<evidence type="ECO:0000256" key="1">
    <source>
        <dbReference type="ARBA" id="ARBA00006702"/>
    </source>
</evidence>
<dbReference type="SMART" id="SM00332">
    <property type="entry name" value="PP2Cc"/>
    <property type="match status" value="1"/>
</dbReference>
<feature type="compositionally biased region" description="Polar residues" evidence="6">
    <location>
        <begin position="543"/>
        <end position="563"/>
    </location>
</feature>
<keyword evidence="3 5" id="KW-0378">Hydrolase</keyword>
<organism evidence="8 9">
    <name type="scientific">Lingula anatina</name>
    <name type="common">Brachiopod</name>
    <name type="synonym">Lingula unguis</name>
    <dbReference type="NCBI Taxonomy" id="7574"/>
    <lineage>
        <taxon>Eukaryota</taxon>
        <taxon>Metazoa</taxon>
        <taxon>Spiralia</taxon>
        <taxon>Lophotrochozoa</taxon>
        <taxon>Brachiopoda</taxon>
        <taxon>Linguliformea</taxon>
        <taxon>Lingulata</taxon>
        <taxon>Lingulida</taxon>
        <taxon>Linguloidea</taxon>
        <taxon>Lingulidae</taxon>
        <taxon>Lingula</taxon>
    </lineage>
</organism>
<reference evidence="9" key="2">
    <citation type="submission" date="2025-08" db="UniProtKB">
        <authorList>
            <consortium name="RefSeq"/>
        </authorList>
    </citation>
    <scope>IDENTIFICATION</scope>
</reference>
<feature type="compositionally biased region" description="Acidic residues" evidence="6">
    <location>
        <begin position="8"/>
        <end position="20"/>
    </location>
</feature>
<keyword evidence="2" id="KW-0479">Metal-binding</keyword>
<accession>A0A1S3J781</accession>
<dbReference type="CDD" id="cd00143">
    <property type="entry name" value="PP2Cc"/>
    <property type="match status" value="1"/>
</dbReference>
<dbReference type="KEGG" id="lak:106170729"/>
<dbReference type="InterPro" id="IPR036457">
    <property type="entry name" value="PPM-type-like_dom_sf"/>
</dbReference>
<evidence type="ECO:0000313" key="8">
    <source>
        <dbReference type="Proteomes" id="UP000085678"/>
    </source>
</evidence>
<evidence type="ECO:0000313" key="9">
    <source>
        <dbReference type="RefSeq" id="XP_023931873.1"/>
    </source>
</evidence>
<gene>
    <name evidence="9" type="primary">LOC106170729</name>
</gene>
<feature type="compositionally biased region" description="Basic residues" evidence="6">
    <location>
        <begin position="268"/>
        <end position="280"/>
    </location>
</feature>
<sequence length="672" mass="75650">MEALQMQEMEEFSSDDDDDSQFYADRVLGTSEEEVRATTPETELSEYPEKPDITMMCDKCKIFVDLRDLKDHRAYHNSLETMRYFGDDYPEDLQALVQRRILLLRELRSEYDDGLPPDAKMVQTINSAFELLKSDLEDTYTASRQMEEKMEITSEGLGLNCRPKCVLAMGMCSDRNERWKNSMEDCRVFQDSFGEDDNKSYFAIYDGHGGAYAAEMAASELQYYLLKEMQNFDPNVQFDHIFTMDELDEKGSSNGHSYRGKSGGLSGRKSRGHSEAKKKKDPYSENMSSAFIEAYYQTDHYLSFGKDEQSRVRWSGCSALTVLLQNTCPEEYVLPDTRDQPEVSKPEPPKQLGLLHLAHAGNVQAILVRDNRAYRLTRNHTPTNDKERARVIKEGGYISESDKNKLVNGILLATRGLGNHGDVKLKKCVPCEPFTTTVPIDQYAQFLILASHGIWEVFSENEAAALLVQLLPSNQIPAPSVVSTSVNLLLAEYNARGQSNMEDIDASIYTPMSKAYDQRNKSQQSNMRKLSFNDEINIDSVSVTSKKSAGKTNVMNKQAQSPILEQHEENNKPLAENHLKPNYDPDDMRTEIGSNTGYESGHESGEEGDVESMTDLLSMPGQSGRSSFALTREDIQRDFAKVMSERLVHAALLAGAKDNITAMVILFPGCGL</sequence>
<dbReference type="GO" id="GO:0004722">
    <property type="term" value="F:protein serine/threonine phosphatase activity"/>
    <property type="evidence" value="ECO:0007669"/>
    <property type="project" value="InterPro"/>
</dbReference>
<dbReference type="RefSeq" id="XP_023931873.1">
    <property type="nucleotide sequence ID" value="XM_024076105.1"/>
</dbReference>
<evidence type="ECO:0000256" key="5">
    <source>
        <dbReference type="RuleBase" id="RU003465"/>
    </source>
</evidence>
<feature type="region of interest" description="Disordered" evidence="6">
    <location>
        <begin position="250"/>
        <end position="283"/>
    </location>
</feature>
<comment type="similarity">
    <text evidence="1 5">Belongs to the PP2C family.</text>
</comment>
<evidence type="ECO:0000256" key="6">
    <source>
        <dbReference type="SAM" id="MobiDB-lite"/>
    </source>
</evidence>
<dbReference type="Proteomes" id="UP000085678">
    <property type="component" value="Unplaced"/>
</dbReference>
<reference evidence="9" key="1">
    <citation type="journal article" date="2015" name="Nat. Commun.">
        <title>The Lingula genome provides insights into brachiopod evolution and the origin of phosphate biomineralization.</title>
        <authorList>
            <person name="Luo Y.J."/>
            <person name="Takeuchi T."/>
            <person name="Koyanagi R."/>
            <person name="Yamada L."/>
            <person name="Kanda M."/>
            <person name="Khalturina M."/>
            <person name="Fujie M."/>
            <person name="Yamasaki S.I."/>
            <person name="Endo K."/>
            <person name="Satoh N."/>
        </authorList>
    </citation>
    <scope>NUCLEOTIDE SEQUENCE</scope>
</reference>
<dbReference type="Pfam" id="PF00481">
    <property type="entry name" value="PP2C"/>
    <property type="match status" value="2"/>
</dbReference>
<dbReference type="InterPro" id="IPR001932">
    <property type="entry name" value="PPM-type_phosphatase-like_dom"/>
</dbReference>
<feature type="region of interest" description="Disordered" evidence="6">
    <location>
        <begin position="543"/>
        <end position="625"/>
    </location>
</feature>
<dbReference type="InParanoid" id="A0A1S3J781"/>
<dbReference type="GeneID" id="106170729"/>
<dbReference type="InterPro" id="IPR015655">
    <property type="entry name" value="PP2C"/>
</dbReference>
<evidence type="ECO:0000256" key="4">
    <source>
        <dbReference type="ARBA" id="ARBA00022912"/>
    </source>
</evidence>
<dbReference type="PROSITE" id="PS51746">
    <property type="entry name" value="PPM_2"/>
    <property type="match status" value="1"/>
</dbReference>
<dbReference type="OrthoDB" id="6282488at2759"/>
<dbReference type="PANTHER" id="PTHR13832">
    <property type="entry name" value="PROTEIN PHOSPHATASE 2C"/>
    <property type="match status" value="1"/>
</dbReference>
<dbReference type="PROSITE" id="PS01032">
    <property type="entry name" value="PPM_1"/>
    <property type="match status" value="1"/>
</dbReference>
<dbReference type="PANTHER" id="PTHR13832:SF837">
    <property type="entry name" value="PROTEIN PHOSPHATASE 2C-LIKE DOMAIN-CONTAINING PROTEIN 1"/>
    <property type="match status" value="1"/>
</dbReference>
<keyword evidence="8" id="KW-1185">Reference proteome</keyword>
<dbReference type="Gene3D" id="3.60.40.10">
    <property type="entry name" value="PPM-type phosphatase domain"/>
    <property type="match status" value="1"/>
</dbReference>
<evidence type="ECO:0000256" key="3">
    <source>
        <dbReference type="ARBA" id="ARBA00022801"/>
    </source>
</evidence>
<dbReference type="AlphaFoldDB" id="A0A1S3J781"/>
<feature type="domain" description="PPM-type phosphatase" evidence="7">
    <location>
        <begin position="168"/>
        <end position="667"/>
    </location>
</feature>
<evidence type="ECO:0000256" key="2">
    <source>
        <dbReference type="ARBA" id="ARBA00022723"/>
    </source>
</evidence>
<feature type="region of interest" description="Disordered" evidence="6">
    <location>
        <begin position="1"/>
        <end position="44"/>
    </location>
</feature>
<name>A0A1S3J781_LINAN</name>
<feature type="compositionally biased region" description="Basic and acidic residues" evidence="6">
    <location>
        <begin position="565"/>
        <end position="590"/>
    </location>
</feature>
<dbReference type="GO" id="GO:0046872">
    <property type="term" value="F:metal ion binding"/>
    <property type="evidence" value="ECO:0007669"/>
    <property type="project" value="UniProtKB-KW"/>
</dbReference>
<dbReference type="InterPro" id="IPR000222">
    <property type="entry name" value="PP2C_BS"/>
</dbReference>
<dbReference type="STRING" id="7574.A0A1S3J781"/>
<protein>
    <submittedName>
        <fullName evidence="9">Protein phosphatase 2C-like domain-containing protein 1</fullName>
    </submittedName>
</protein>
<evidence type="ECO:0000259" key="7">
    <source>
        <dbReference type="PROSITE" id="PS51746"/>
    </source>
</evidence>